<organism evidence="1 2">
    <name type="scientific">Duganella lactea</name>
    <dbReference type="NCBI Taxonomy" id="2692173"/>
    <lineage>
        <taxon>Bacteria</taxon>
        <taxon>Pseudomonadati</taxon>
        <taxon>Pseudomonadota</taxon>
        <taxon>Betaproteobacteria</taxon>
        <taxon>Burkholderiales</taxon>
        <taxon>Oxalobacteraceae</taxon>
        <taxon>Telluria group</taxon>
        <taxon>Duganella</taxon>
    </lineage>
</organism>
<sequence length="167" mass="18188">MALTRRKLLLGAATVSATWLTWSGVPAWGLAPAPPQEQFMQVSALLVNHRLDARVGARMAAAAAQKFPQYAQMMKSIIGIANAKQARQVEDFFADIPAGPLQDFAHWIIFAWYSGCSSPKKDAQVFAYETALTYQTTADAVAIPSYGFSGPNQWGRPIVPLTPMPSF</sequence>
<comment type="caution">
    <text evidence="1">The sequence shown here is derived from an EMBL/GenBank/DDBJ whole genome shotgun (WGS) entry which is preliminary data.</text>
</comment>
<dbReference type="EMBL" id="WWCP01000017">
    <property type="protein sequence ID" value="MYM83250.1"/>
    <property type="molecule type" value="Genomic_DNA"/>
</dbReference>
<dbReference type="InterPro" id="IPR006311">
    <property type="entry name" value="TAT_signal"/>
</dbReference>
<proteinExistence type="predicted"/>
<dbReference type="Pfam" id="PF12318">
    <property type="entry name" value="FAD-SLDH"/>
    <property type="match status" value="1"/>
</dbReference>
<evidence type="ECO:0000313" key="2">
    <source>
        <dbReference type="Proteomes" id="UP000474565"/>
    </source>
</evidence>
<dbReference type="PROSITE" id="PS51318">
    <property type="entry name" value="TAT"/>
    <property type="match status" value="1"/>
</dbReference>
<dbReference type="AlphaFoldDB" id="A0A6L8MJC6"/>
<dbReference type="Proteomes" id="UP000474565">
    <property type="component" value="Unassembled WGS sequence"/>
</dbReference>
<dbReference type="RefSeq" id="WP_161020050.1">
    <property type="nucleotide sequence ID" value="NZ_WWCP01000017.1"/>
</dbReference>
<dbReference type="InterPro" id="IPR024651">
    <property type="entry name" value="FAD-SLDH_ssu"/>
</dbReference>
<name>A0A6L8MJC6_9BURK</name>
<gene>
    <name evidence="1" type="ORF">GTP44_14950</name>
</gene>
<accession>A0A6L8MJC6</accession>
<protein>
    <submittedName>
        <fullName evidence="1">Dehydrogenase</fullName>
    </submittedName>
</protein>
<evidence type="ECO:0000313" key="1">
    <source>
        <dbReference type="EMBL" id="MYM83250.1"/>
    </source>
</evidence>
<reference evidence="1 2" key="1">
    <citation type="submission" date="2019-12" db="EMBL/GenBank/DDBJ databases">
        <title>Novel species isolated from a subtropical stream in China.</title>
        <authorList>
            <person name="Lu H."/>
        </authorList>
    </citation>
    <scope>NUCLEOTIDE SEQUENCE [LARGE SCALE GENOMIC DNA]</scope>
    <source>
        <strain evidence="1 2">FT50W</strain>
    </source>
</reference>